<gene>
    <name evidence="1" type="ORF">BDM02DRAFT_3191179</name>
</gene>
<dbReference type="EMBL" id="MU118183">
    <property type="protein sequence ID" value="KAF9643818.1"/>
    <property type="molecule type" value="Genomic_DNA"/>
</dbReference>
<evidence type="ECO:0000313" key="1">
    <source>
        <dbReference type="EMBL" id="KAF9643818.1"/>
    </source>
</evidence>
<dbReference type="Proteomes" id="UP000886501">
    <property type="component" value="Unassembled WGS sequence"/>
</dbReference>
<sequence length="136" mass="15382">MRRDRRDDGRAAQDPKNVDLTVRLAGEAERATMIGDGEIEGELCALVKDDEDEKRVAEGRAASEFRSRTGLYELRHPSWAGWVFGEKGDAKYIKFTSQDLKVHNVPREEVVIMTELYSPVFKKTSTTLVPNPDEVD</sequence>
<name>A0ACB6Z2Z0_THEGA</name>
<keyword evidence="2" id="KW-1185">Reference proteome</keyword>
<reference evidence="1" key="2">
    <citation type="journal article" date="2020" name="Nat. Commun.">
        <title>Large-scale genome sequencing of mycorrhizal fungi provides insights into the early evolution of symbiotic traits.</title>
        <authorList>
            <person name="Miyauchi S."/>
            <person name="Kiss E."/>
            <person name="Kuo A."/>
            <person name="Drula E."/>
            <person name="Kohler A."/>
            <person name="Sanchez-Garcia M."/>
            <person name="Morin E."/>
            <person name="Andreopoulos B."/>
            <person name="Barry K.W."/>
            <person name="Bonito G."/>
            <person name="Buee M."/>
            <person name="Carver A."/>
            <person name="Chen C."/>
            <person name="Cichocki N."/>
            <person name="Clum A."/>
            <person name="Culley D."/>
            <person name="Crous P.W."/>
            <person name="Fauchery L."/>
            <person name="Girlanda M."/>
            <person name="Hayes R.D."/>
            <person name="Keri Z."/>
            <person name="LaButti K."/>
            <person name="Lipzen A."/>
            <person name="Lombard V."/>
            <person name="Magnuson J."/>
            <person name="Maillard F."/>
            <person name="Murat C."/>
            <person name="Nolan M."/>
            <person name="Ohm R.A."/>
            <person name="Pangilinan J."/>
            <person name="Pereira M.F."/>
            <person name="Perotto S."/>
            <person name="Peter M."/>
            <person name="Pfister S."/>
            <person name="Riley R."/>
            <person name="Sitrit Y."/>
            <person name="Stielow J.B."/>
            <person name="Szollosi G."/>
            <person name="Zifcakova L."/>
            <person name="Stursova M."/>
            <person name="Spatafora J.W."/>
            <person name="Tedersoo L."/>
            <person name="Vaario L.M."/>
            <person name="Yamada A."/>
            <person name="Yan M."/>
            <person name="Wang P."/>
            <person name="Xu J."/>
            <person name="Bruns T."/>
            <person name="Baldrian P."/>
            <person name="Vilgalys R."/>
            <person name="Dunand C."/>
            <person name="Henrissat B."/>
            <person name="Grigoriev I.V."/>
            <person name="Hibbett D."/>
            <person name="Nagy L.G."/>
            <person name="Martin F.M."/>
        </authorList>
    </citation>
    <scope>NUCLEOTIDE SEQUENCE</scope>
    <source>
        <strain evidence="1">P2</strain>
    </source>
</reference>
<reference evidence="1" key="1">
    <citation type="submission" date="2019-10" db="EMBL/GenBank/DDBJ databases">
        <authorList>
            <consortium name="DOE Joint Genome Institute"/>
            <person name="Kuo A."/>
            <person name="Miyauchi S."/>
            <person name="Kiss E."/>
            <person name="Drula E."/>
            <person name="Kohler A."/>
            <person name="Sanchez-Garcia M."/>
            <person name="Andreopoulos B."/>
            <person name="Barry K.W."/>
            <person name="Bonito G."/>
            <person name="Buee M."/>
            <person name="Carver A."/>
            <person name="Chen C."/>
            <person name="Cichocki N."/>
            <person name="Clum A."/>
            <person name="Culley D."/>
            <person name="Crous P.W."/>
            <person name="Fauchery L."/>
            <person name="Girlanda M."/>
            <person name="Hayes R."/>
            <person name="Keri Z."/>
            <person name="Labutti K."/>
            <person name="Lipzen A."/>
            <person name="Lombard V."/>
            <person name="Magnuson J."/>
            <person name="Maillard F."/>
            <person name="Morin E."/>
            <person name="Murat C."/>
            <person name="Nolan M."/>
            <person name="Ohm R."/>
            <person name="Pangilinan J."/>
            <person name="Pereira M."/>
            <person name="Perotto S."/>
            <person name="Peter M."/>
            <person name="Riley R."/>
            <person name="Sitrit Y."/>
            <person name="Stielow B."/>
            <person name="Szollosi G."/>
            <person name="Zifcakova L."/>
            <person name="Stursova M."/>
            <person name="Spatafora J.W."/>
            <person name="Tedersoo L."/>
            <person name="Vaario L.-M."/>
            <person name="Yamada A."/>
            <person name="Yan M."/>
            <person name="Wang P."/>
            <person name="Xu J."/>
            <person name="Bruns T."/>
            <person name="Baldrian P."/>
            <person name="Vilgalys R."/>
            <person name="Henrissat B."/>
            <person name="Grigoriev I.V."/>
            <person name="Hibbett D."/>
            <person name="Nagy L.G."/>
            <person name="Martin F.M."/>
        </authorList>
    </citation>
    <scope>NUCLEOTIDE SEQUENCE</scope>
    <source>
        <strain evidence="1">P2</strain>
    </source>
</reference>
<accession>A0ACB6Z2Z0</accession>
<organism evidence="1 2">
    <name type="scientific">Thelephora ganbajun</name>
    <name type="common">Ganba fungus</name>
    <dbReference type="NCBI Taxonomy" id="370292"/>
    <lineage>
        <taxon>Eukaryota</taxon>
        <taxon>Fungi</taxon>
        <taxon>Dikarya</taxon>
        <taxon>Basidiomycota</taxon>
        <taxon>Agaricomycotina</taxon>
        <taxon>Agaricomycetes</taxon>
        <taxon>Thelephorales</taxon>
        <taxon>Thelephoraceae</taxon>
        <taxon>Thelephora</taxon>
    </lineage>
</organism>
<protein>
    <submittedName>
        <fullName evidence="1">Uncharacterized protein</fullName>
    </submittedName>
</protein>
<evidence type="ECO:0000313" key="2">
    <source>
        <dbReference type="Proteomes" id="UP000886501"/>
    </source>
</evidence>
<comment type="caution">
    <text evidence="1">The sequence shown here is derived from an EMBL/GenBank/DDBJ whole genome shotgun (WGS) entry which is preliminary data.</text>
</comment>
<proteinExistence type="predicted"/>